<dbReference type="Proteomes" id="UP000326924">
    <property type="component" value="Unassembled WGS sequence"/>
</dbReference>
<protein>
    <recommendedName>
        <fullName evidence="2">DUF7918 domain-containing protein</fullName>
    </recommendedName>
</protein>
<accession>A0A5J5EDN2</accession>
<evidence type="ECO:0000256" key="1">
    <source>
        <dbReference type="SAM" id="MobiDB-lite"/>
    </source>
</evidence>
<evidence type="ECO:0000313" key="3">
    <source>
        <dbReference type="EMBL" id="KAA8893106.1"/>
    </source>
</evidence>
<dbReference type="InParanoid" id="A0A5J5EDN2"/>
<evidence type="ECO:0000259" key="2">
    <source>
        <dbReference type="Pfam" id="PF25534"/>
    </source>
</evidence>
<dbReference type="InterPro" id="IPR057678">
    <property type="entry name" value="DUF7918"/>
</dbReference>
<feature type="region of interest" description="Disordered" evidence="1">
    <location>
        <begin position="115"/>
        <end position="136"/>
    </location>
</feature>
<comment type="caution">
    <text evidence="3">The sequence shown here is derived from an EMBL/GenBank/DDBJ whole genome shotgun (WGS) entry which is preliminary data.</text>
</comment>
<keyword evidence="4" id="KW-1185">Reference proteome</keyword>
<feature type="domain" description="DUF7918" evidence="2">
    <location>
        <begin position="6"/>
        <end position="193"/>
    </location>
</feature>
<sequence>MPTINGITASIHTHDGKLEEYEVDEFPGGVSCYIAAHSGQQFWLNYNIDHPIRAKAVSVEFYVDGKRVDTQFPLAVEGDGPATVGPVQSSITSQYGKDEEGNVYRRDVFFTLMGKPKDATENSSRPSSAAGTSSRETSGIIECKVFRAEKTGEWAGSITPDDISGSVPVNKNSLRRKGLTHTVRLGASIPAAKIIAYTSYGVGQSFPTQ</sequence>
<reference evidence="3 4" key="1">
    <citation type="submission" date="2019-09" db="EMBL/GenBank/DDBJ databases">
        <title>Draft genome of the ectomycorrhizal ascomycete Sphaerosporella brunnea.</title>
        <authorList>
            <consortium name="DOE Joint Genome Institute"/>
            <person name="Benucci G.M."/>
            <person name="Marozzi G."/>
            <person name="Antonielli L."/>
            <person name="Sanchez S."/>
            <person name="Marco P."/>
            <person name="Wang X."/>
            <person name="Falini L.B."/>
            <person name="Barry K."/>
            <person name="Haridas S."/>
            <person name="Lipzen A."/>
            <person name="Labutti K."/>
            <person name="Grigoriev I.V."/>
            <person name="Murat C."/>
            <person name="Martin F."/>
            <person name="Albertini E."/>
            <person name="Donnini D."/>
            <person name="Bonito G."/>
        </authorList>
    </citation>
    <scope>NUCLEOTIDE SEQUENCE [LARGE SCALE GENOMIC DNA]</scope>
    <source>
        <strain evidence="3 4">Sb_GMNB300</strain>
    </source>
</reference>
<dbReference type="AlphaFoldDB" id="A0A5J5EDN2"/>
<proteinExistence type="predicted"/>
<organism evidence="3 4">
    <name type="scientific">Sphaerosporella brunnea</name>
    <dbReference type="NCBI Taxonomy" id="1250544"/>
    <lineage>
        <taxon>Eukaryota</taxon>
        <taxon>Fungi</taxon>
        <taxon>Dikarya</taxon>
        <taxon>Ascomycota</taxon>
        <taxon>Pezizomycotina</taxon>
        <taxon>Pezizomycetes</taxon>
        <taxon>Pezizales</taxon>
        <taxon>Pyronemataceae</taxon>
        <taxon>Sphaerosporella</taxon>
    </lineage>
</organism>
<name>A0A5J5EDN2_9PEZI</name>
<dbReference type="Pfam" id="PF25534">
    <property type="entry name" value="DUF7918"/>
    <property type="match status" value="1"/>
</dbReference>
<gene>
    <name evidence="3" type="ORF">FN846DRAFT_896265</name>
</gene>
<feature type="compositionally biased region" description="Low complexity" evidence="1">
    <location>
        <begin position="123"/>
        <end position="135"/>
    </location>
</feature>
<dbReference type="EMBL" id="VXIS01000500">
    <property type="protein sequence ID" value="KAA8893106.1"/>
    <property type="molecule type" value="Genomic_DNA"/>
</dbReference>
<evidence type="ECO:0000313" key="4">
    <source>
        <dbReference type="Proteomes" id="UP000326924"/>
    </source>
</evidence>
<dbReference type="OrthoDB" id="3364132at2759"/>